<evidence type="ECO:0000313" key="3">
    <source>
        <dbReference type="Proteomes" id="UP000007029"/>
    </source>
</evidence>
<dbReference type="AlphaFoldDB" id="Q16C20"/>
<dbReference type="eggNOG" id="ENOG502ZA2F">
    <property type="taxonomic scope" value="Bacteria"/>
</dbReference>
<sequence>MMRLALTLPISRAETPTSWLSRLAHLNGSLHANNFLKDLGFRWRPMTRGNYDQISELAYLTDQDSDELLRFALRRGYGKTRIIGSEPILSRLLSFEIMKVCPVCILNFHSSDGYMLQGPPIYWQLAPIKTCEIHNCALVTIPAPVKSRCKFDVAGRVRDHRCSLAVDASPTKRKASEYEHYIISRLCGDQRNAPTWLDDLDLAVIAKTCEHLGPIAFGGSGPSEMQCAEPANLQWRHEARLFLAIRDNPRSLKSVLHDIRQRPKRGGEGFRREFGRFAVWVGTLVDRQGVTSLLKCVRDFIEEAYPVATGQVVLGRRCKQRKLHSVMSVSHQYGIDHIRVRRLFNTIREQNGLQRLPPPDQNNCVSAKLYGPWLARYAESWNEKQAGAVLGMKWYRLDELVEADLLQVFFELPGMARRFERGAVVQLTERVFENSVRVDHPSKEQFLISELPNRCACTTVDIILAALDRKLPFVGRHPKKPGLSALIARQRDVLDALEGPPLEGLTQAEAFKRWRINTSTMACLVREGIIEVTHVKHPRNRRPMKIVSFEEVDRFESSFLTLGCIAAQTGTHPLRVLHDLRRYKVQPISLPTGVSCIYVRSEAEHYLDAYAKL</sequence>
<gene>
    <name evidence="2" type="ordered locus">RD1_0795</name>
</gene>
<dbReference type="Proteomes" id="UP000007029">
    <property type="component" value="Chromosome"/>
</dbReference>
<keyword evidence="3" id="KW-1185">Reference proteome</keyword>
<proteinExistence type="predicted"/>
<evidence type="ECO:0000313" key="2">
    <source>
        <dbReference type="EMBL" id="ABG30473.1"/>
    </source>
</evidence>
<dbReference type="STRING" id="375451.RD1_0795"/>
<dbReference type="HOGENOM" id="CLU_035298_0_0_5"/>
<protein>
    <recommendedName>
        <fullName evidence="1">TniQ domain-containing protein</fullName>
    </recommendedName>
</protein>
<organism evidence="2 3">
    <name type="scientific">Roseobacter denitrificans (strain ATCC 33942 / OCh 114)</name>
    <name type="common">Erythrobacter sp. (strain OCh 114)</name>
    <name type="synonym">Roseobacter denitrificans</name>
    <dbReference type="NCBI Taxonomy" id="375451"/>
    <lineage>
        <taxon>Bacteria</taxon>
        <taxon>Pseudomonadati</taxon>
        <taxon>Pseudomonadota</taxon>
        <taxon>Alphaproteobacteria</taxon>
        <taxon>Rhodobacterales</taxon>
        <taxon>Roseobacteraceae</taxon>
        <taxon>Roseobacter</taxon>
    </lineage>
</organism>
<feature type="domain" description="TniQ" evidence="1">
    <location>
        <begin position="7"/>
        <end position="138"/>
    </location>
</feature>
<dbReference type="KEGG" id="rde:RD1_0795"/>
<dbReference type="Pfam" id="PF06527">
    <property type="entry name" value="TniQ"/>
    <property type="match status" value="1"/>
</dbReference>
<name>Q16C20_ROSDO</name>
<evidence type="ECO:0000259" key="1">
    <source>
        <dbReference type="Pfam" id="PF06527"/>
    </source>
</evidence>
<dbReference type="InterPro" id="IPR009492">
    <property type="entry name" value="TniQ"/>
</dbReference>
<reference evidence="2 3" key="1">
    <citation type="journal article" date="2007" name="J. Bacteriol.">
        <title>The complete genome sequence of Roseobacter denitrificans reveals a mixotrophic rather than photosynthetic metabolism.</title>
        <authorList>
            <person name="Swingley W.D."/>
            <person name="Sadekar S."/>
            <person name="Mastrian S.D."/>
            <person name="Matthies H.J."/>
            <person name="Hao J."/>
            <person name="Ramos H."/>
            <person name="Acharya C.R."/>
            <person name="Conrad A.L."/>
            <person name="Taylor H.L."/>
            <person name="Dejesa L.C."/>
            <person name="Shah M.K."/>
            <person name="O'huallachain M.E."/>
            <person name="Lince M.T."/>
            <person name="Blankenship R.E."/>
            <person name="Beatty J.T."/>
            <person name="Touchman J.W."/>
        </authorList>
    </citation>
    <scope>NUCLEOTIDE SEQUENCE [LARGE SCALE GENOMIC DNA]</scope>
    <source>
        <strain evidence="3">ATCC 33942 / OCh 114</strain>
    </source>
</reference>
<accession>Q16C20</accession>
<dbReference type="EMBL" id="CP000362">
    <property type="protein sequence ID" value="ABG30473.1"/>
    <property type="molecule type" value="Genomic_DNA"/>
</dbReference>